<dbReference type="Proteomes" id="UP000585638">
    <property type="component" value="Unassembled WGS sequence"/>
</dbReference>
<proteinExistence type="predicted"/>
<dbReference type="InterPro" id="IPR027417">
    <property type="entry name" value="P-loop_NTPase"/>
</dbReference>
<comment type="caution">
    <text evidence="1">The sequence shown here is derived from an EMBL/GenBank/DDBJ whole genome shotgun (WGS) entry which is preliminary data.</text>
</comment>
<keyword evidence="2" id="KW-1185">Reference proteome</keyword>
<dbReference type="NCBIfam" id="NF033438">
    <property type="entry name" value="BREX_BrxD"/>
    <property type="match status" value="1"/>
</dbReference>
<dbReference type="EMBL" id="JACHIR010000001">
    <property type="protein sequence ID" value="MBB5890600.1"/>
    <property type="molecule type" value="Genomic_DNA"/>
</dbReference>
<organism evidence="1 2">
    <name type="scientific">Kutzneria kofuensis</name>
    <dbReference type="NCBI Taxonomy" id="103725"/>
    <lineage>
        <taxon>Bacteria</taxon>
        <taxon>Bacillati</taxon>
        <taxon>Actinomycetota</taxon>
        <taxon>Actinomycetes</taxon>
        <taxon>Pseudonocardiales</taxon>
        <taxon>Pseudonocardiaceae</taxon>
        <taxon>Kutzneria</taxon>
    </lineage>
</organism>
<gene>
    <name evidence="1" type="ORF">BJ998_001796</name>
</gene>
<sequence length="441" mass="47896">MSGRQVSAARRREVIDALRRGAVPASGLDLLATGLGRFEAALDAELDSVVSGAAVFKAIRGEYGSGKTFFSRWLGERARRRNFAVAEIQISETETPLHKLETVYRRLTERLTTTSFPPSALRPVVDSWFYALEEDALASGTQEEELPAAVELLLTRRLAEVSRHAPSFATALRGYRAALSAGDEPTASAILSWLGGQPHVAAAARRAAGVRGDLDHFGALGFLQGLLTVLRDSGHAGLFVVLDEVETLQRVRSDARDKALNALRQLIDEVHSGRFPGLYLVITGTPAFFDGTQGVQRLTPLAQRLATDFTTDPRFDNPRAVQLRLPGFTLDSLTALGGTIRDLYTTGADSPDRIRKLADDEYVADLARAVSGALGGKVGIAPRLFLKKLVGDVLDRIDQFDDFDPRKHYRLTVSGNELTDTERNFAAAPATSADDIDLDVK</sequence>
<dbReference type="Pfam" id="PF10923">
    <property type="entry name" value="BrxC_BrxD"/>
    <property type="match status" value="1"/>
</dbReference>
<evidence type="ECO:0000313" key="2">
    <source>
        <dbReference type="Proteomes" id="UP000585638"/>
    </source>
</evidence>
<dbReference type="InterPro" id="IPR021228">
    <property type="entry name" value="BrxD"/>
</dbReference>
<dbReference type="RefSeq" id="WP_184860159.1">
    <property type="nucleotide sequence ID" value="NZ_BAAAWY010000042.1"/>
</dbReference>
<dbReference type="SUPFAM" id="SSF52540">
    <property type="entry name" value="P-loop containing nucleoside triphosphate hydrolases"/>
    <property type="match status" value="1"/>
</dbReference>
<dbReference type="AlphaFoldDB" id="A0A7W9NFD8"/>
<accession>A0A7W9NFD8</accession>
<evidence type="ECO:0008006" key="3">
    <source>
        <dbReference type="Google" id="ProtNLM"/>
    </source>
</evidence>
<evidence type="ECO:0000313" key="1">
    <source>
        <dbReference type="EMBL" id="MBB5890600.1"/>
    </source>
</evidence>
<name>A0A7W9NFD8_9PSEU</name>
<protein>
    <recommendedName>
        <fullName evidence="3">BREX system ATP-binding protein BrxD</fullName>
    </recommendedName>
</protein>
<reference evidence="1 2" key="1">
    <citation type="submission" date="2020-08" db="EMBL/GenBank/DDBJ databases">
        <title>Sequencing the genomes of 1000 actinobacteria strains.</title>
        <authorList>
            <person name="Klenk H.-P."/>
        </authorList>
    </citation>
    <scope>NUCLEOTIDE SEQUENCE [LARGE SCALE GENOMIC DNA]</scope>
    <source>
        <strain evidence="1 2">DSM 43851</strain>
    </source>
</reference>